<dbReference type="AlphaFoldDB" id="A0A3N4I5P0"/>
<dbReference type="PROSITE" id="PS50297">
    <property type="entry name" value="ANK_REP_REGION"/>
    <property type="match status" value="1"/>
</dbReference>
<evidence type="ECO:0000259" key="4">
    <source>
        <dbReference type="PROSITE" id="PS50181"/>
    </source>
</evidence>
<evidence type="ECO:0000313" key="5">
    <source>
        <dbReference type="EMBL" id="RPA79410.1"/>
    </source>
</evidence>
<evidence type="ECO:0000256" key="1">
    <source>
        <dbReference type="ARBA" id="ARBA00022737"/>
    </source>
</evidence>
<evidence type="ECO:0000256" key="2">
    <source>
        <dbReference type="ARBA" id="ARBA00023043"/>
    </source>
</evidence>
<dbReference type="Pfam" id="PF00023">
    <property type="entry name" value="Ank"/>
    <property type="match status" value="1"/>
</dbReference>
<dbReference type="PROSITE" id="PS50088">
    <property type="entry name" value="ANK_REPEAT"/>
    <property type="match status" value="1"/>
</dbReference>
<sequence>MESLEETMASDGPKISLSALPNEIYMTIADVLPIDSLVTISNLNIPRLSEITKKRVTAVAASDDLSFEDLSALIDLIGYQLSDAQSKQAMSLAVERTKAHFGFRHRVYFVVSPDRFQPRSSKQKKRDEIRFREVLKWLDKGRVEEIEGRVLRYFEEMEWRPQDKYRGGHTDIYLDNLEGNLVTAILHHPRQSTRRLCGEELKNAKVKEHLKRLEWMPILRRHMDKTRWQWHNLTPSPVIPFLYEDDLPMLELFLAHGWNINEPIEQSQRHSRQQVDDSEEQHIRLQLELEASFPVHYAVFNASENCFKWLLRNGADVNVKTASGFTPLHHLLNIYLIDTKIYAPAYSWSEERWSQNERLLRYILQHYGSDPDVLVGPGGNEQAPRLYCFDEEGKVKDEYLGVLSVLEEFSHWKDSIDQMLAEVLGLSEIERPQGGDCTPVKSTYANEHKSCSTLLDLPSGLLARIITFLPVDSLITLVRLHTPRLSATAHSYTLSLVESLSIPTLIPLTYLTNQPSIRIPAEKKLLILAVDHITSFLTPDMIQDNDCIPHQRYYSRDDTDFVQVLLWLDSFGMASRMEKRFRELSSALRSRQQPGRSYDWGTKMWGRFISELLFHPRKDMLSTAEEEARFIQQCAWVEIISRYLSSTYQDWQDLKPSPIIAAVLEDNVPVLNALYKSQKSFNINHLFSWEKNYVPRAINLRDRDHPLVQSCRGMTLALYAAYHPSPRVFRWLVENGANMNLQNLQNDTPLHHLLNHVNSPDQESEPILEDGNAPEEVQKGSEWYKPKYQRNEDRWAERAKLIRYIVKEGGADPNRKPSFDLETPYRSPYECCFDKQGAIVNQDVLIALLESGATPTNLEHGMSIAIERNREPLLRAYLNAGVDANLLVAGRALIHIAVSIAVENFNSSTGWDLKPSVKTVKLLMEYGAEESVKWDDDDGESALKLAARHELRELVEVMSPRMNCEDVDELIERESLWMDVDVEMEN</sequence>
<dbReference type="PROSITE" id="PS50181">
    <property type="entry name" value="FBOX"/>
    <property type="match status" value="1"/>
</dbReference>
<gene>
    <name evidence="5" type="ORF">BJ508DRAFT_363156</name>
</gene>
<keyword evidence="2 3" id="KW-0040">ANK repeat</keyword>
<keyword evidence="1" id="KW-0677">Repeat</keyword>
<dbReference type="Proteomes" id="UP000275078">
    <property type="component" value="Unassembled WGS sequence"/>
</dbReference>
<dbReference type="InterPro" id="IPR051637">
    <property type="entry name" value="Ank_repeat_dom-contain_49"/>
</dbReference>
<name>A0A3N4I5P0_ASCIM</name>
<evidence type="ECO:0000256" key="3">
    <source>
        <dbReference type="PROSITE-ProRule" id="PRU00023"/>
    </source>
</evidence>
<accession>A0A3N4I5P0</accession>
<dbReference type="SUPFAM" id="SSF48403">
    <property type="entry name" value="Ankyrin repeat"/>
    <property type="match status" value="1"/>
</dbReference>
<dbReference type="OrthoDB" id="60433at2759"/>
<dbReference type="InterPro" id="IPR001810">
    <property type="entry name" value="F-box_dom"/>
</dbReference>
<evidence type="ECO:0000313" key="6">
    <source>
        <dbReference type="Proteomes" id="UP000275078"/>
    </source>
</evidence>
<dbReference type="PANTHER" id="PTHR24180">
    <property type="entry name" value="CYCLIN-DEPENDENT KINASE INHIBITOR 2C-RELATED"/>
    <property type="match status" value="1"/>
</dbReference>
<feature type="domain" description="F-box" evidence="4">
    <location>
        <begin position="14"/>
        <end position="70"/>
    </location>
</feature>
<dbReference type="Pfam" id="PF13637">
    <property type="entry name" value="Ank_4"/>
    <property type="match status" value="1"/>
</dbReference>
<dbReference type="SMART" id="SM00248">
    <property type="entry name" value="ANK"/>
    <property type="match status" value="8"/>
</dbReference>
<proteinExistence type="predicted"/>
<dbReference type="EMBL" id="ML119699">
    <property type="protein sequence ID" value="RPA79410.1"/>
    <property type="molecule type" value="Genomic_DNA"/>
</dbReference>
<dbReference type="Gene3D" id="1.25.40.20">
    <property type="entry name" value="Ankyrin repeat-containing domain"/>
    <property type="match status" value="2"/>
</dbReference>
<dbReference type="InterPro" id="IPR002110">
    <property type="entry name" value="Ankyrin_rpt"/>
</dbReference>
<reference evidence="5 6" key="1">
    <citation type="journal article" date="2018" name="Nat. Ecol. Evol.">
        <title>Pezizomycetes genomes reveal the molecular basis of ectomycorrhizal truffle lifestyle.</title>
        <authorList>
            <person name="Murat C."/>
            <person name="Payen T."/>
            <person name="Noel B."/>
            <person name="Kuo A."/>
            <person name="Morin E."/>
            <person name="Chen J."/>
            <person name="Kohler A."/>
            <person name="Krizsan K."/>
            <person name="Balestrini R."/>
            <person name="Da Silva C."/>
            <person name="Montanini B."/>
            <person name="Hainaut M."/>
            <person name="Levati E."/>
            <person name="Barry K.W."/>
            <person name="Belfiori B."/>
            <person name="Cichocki N."/>
            <person name="Clum A."/>
            <person name="Dockter R.B."/>
            <person name="Fauchery L."/>
            <person name="Guy J."/>
            <person name="Iotti M."/>
            <person name="Le Tacon F."/>
            <person name="Lindquist E.A."/>
            <person name="Lipzen A."/>
            <person name="Malagnac F."/>
            <person name="Mello A."/>
            <person name="Molinier V."/>
            <person name="Miyauchi S."/>
            <person name="Poulain J."/>
            <person name="Riccioni C."/>
            <person name="Rubini A."/>
            <person name="Sitrit Y."/>
            <person name="Splivallo R."/>
            <person name="Traeger S."/>
            <person name="Wang M."/>
            <person name="Zifcakova L."/>
            <person name="Wipf D."/>
            <person name="Zambonelli A."/>
            <person name="Paolocci F."/>
            <person name="Nowrousian M."/>
            <person name="Ottonello S."/>
            <person name="Baldrian P."/>
            <person name="Spatafora J.W."/>
            <person name="Henrissat B."/>
            <person name="Nagy L.G."/>
            <person name="Aury J.M."/>
            <person name="Wincker P."/>
            <person name="Grigoriev I.V."/>
            <person name="Bonfante P."/>
            <person name="Martin F.M."/>
        </authorList>
    </citation>
    <scope>NUCLEOTIDE SEQUENCE [LARGE SCALE GENOMIC DNA]</scope>
    <source>
        <strain evidence="5 6">RN42</strain>
    </source>
</reference>
<keyword evidence="6" id="KW-1185">Reference proteome</keyword>
<dbReference type="PANTHER" id="PTHR24180:SF45">
    <property type="entry name" value="POLY [ADP-RIBOSE] POLYMERASE TANKYRASE"/>
    <property type="match status" value="1"/>
</dbReference>
<protein>
    <submittedName>
        <fullName evidence="5">Ankyrin</fullName>
    </submittedName>
</protein>
<feature type="repeat" description="ANK" evidence="3">
    <location>
        <begin position="290"/>
        <end position="322"/>
    </location>
</feature>
<organism evidence="5 6">
    <name type="scientific">Ascobolus immersus RN42</name>
    <dbReference type="NCBI Taxonomy" id="1160509"/>
    <lineage>
        <taxon>Eukaryota</taxon>
        <taxon>Fungi</taxon>
        <taxon>Dikarya</taxon>
        <taxon>Ascomycota</taxon>
        <taxon>Pezizomycotina</taxon>
        <taxon>Pezizomycetes</taxon>
        <taxon>Pezizales</taxon>
        <taxon>Ascobolaceae</taxon>
        <taxon>Ascobolus</taxon>
    </lineage>
</organism>
<dbReference type="InterPro" id="IPR036770">
    <property type="entry name" value="Ankyrin_rpt-contain_sf"/>
</dbReference>